<dbReference type="InterPro" id="IPR004387">
    <property type="entry name" value="Pept_M50_Zn"/>
</dbReference>
<sequence length="365" mass="40561">MVVSILIFIATLLLLVLIHEFGHFIMAKRFGIKVEEFGFGIPPRIWGKKIGETIYSINWLPFGGFVKLMGEDEVDTVTVNKEKQNRDFRTKPVSQRIIVVVAGVTMNLILAWVLFYAVIISQNFKIIYPMLSPAVYIAKVENDFPAQKAGIKVGDKLVAVDNQEPKDIEQARNLIRSKDEKPLILTLTDSDGNSSRQVEVTPKKTASGDVLIGVIFSPIPFREYTSFTEKTFSGISYSWDITRVTFAGLGGILRELFYGNFGQISKSVAGPVGLAVVTNDILSSGWAAVLPYVWFVGVISLTLAIFNVLPVPALDGGRLLFLVIEAVTRKKVREDVERMVHQVGFIILLALVLLITFSDIRKLLP</sequence>
<keyword evidence="10 11" id="KW-0472">Membrane</keyword>
<evidence type="ECO:0000256" key="6">
    <source>
        <dbReference type="ARBA" id="ARBA00022801"/>
    </source>
</evidence>
<dbReference type="PROSITE" id="PS50106">
    <property type="entry name" value="PDZ"/>
    <property type="match status" value="1"/>
</dbReference>
<accession>A0A1F5JFD7</accession>
<evidence type="ECO:0000256" key="10">
    <source>
        <dbReference type="ARBA" id="ARBA00023136"/>
    </source>
</evidence>
<evidence type="ECO:0000256" key="7">
    <source>
        <dbReference type="ARBA" id="ARBA00022833"/>
    </source>
</evidence>
<evidence type="ECO:0000313" key="14">
    <source>
        <dbReference type="Proteomes" id="UP000177555"/>
    </source>
</evidence>
<evidence type="ECO:0000259" key="12">
    <source>
        <dbReference type="PROSITE" id="PS50106"/>
    </source>
</evidence>
<comment type="similarity">
    <text evidence="3">Belongs to the peptidase M50B family.</text>
</comment>
<dbReference type="GO" id="GO:0006508">
    <property type="term" value="P:proteolysis"/>
    <property type="evidence" value="ECO:0007669"/>
    <property type="project" value="UniProtKB-KW"/>
</dbReference>
<evidence type="ECO:0000256" key="1">
    <source>
        <dbReference type="ARBA" id="ARBA00001947"/>
    </source>
</evidence>
<evidence type="ECO:0000256" key="4">
    <source>
        <dbReference type="ARBA" id="ARBA00022670"/>
    </source>
</evidence>
<evidence type="ECO:0000256" key="3">
    <source>
        <dbReference type="ARBA" id="ARBA00007931"/>
    </source>
</evidence>
<name>A0A1F5JFD7_9BACT</name>
<evidence type="ECO:0000256" key="11">
    <source>
        <dbReference type="SAM" id="Phobius"/>
    </source>
</evidence>
<evidence type="ECO:0000256" key="9">
    <source>
        <dbReference type="ARBA" id="ARBA00023049"/>
    </source>
</evidence>
<dbReference type="GO" id="GO:0016020">
    <property type="term" value="C:membrane"/>
    <property type="evidence" value="ECO:0007669"/>
    <property type="project" value="UniProtKB-SubCell"/>
</dbReference>
<dbReference type="PANTHER" id="PTHR42837">
    <property type="entry name" value="REGULATOR OF SIGMA-E PROTEASE RSEP"/>
    <property type="match status" value="1"/>
</dbReference>
<feature type="transmembrane region" description="Helical" evidence="11">
    <location>
        <begin position="289"/>
        <end position="309"/>
    </location>
</feature>
<dbReference type="Gene3D" id="2.30.42.10">
    <property type="match status" value="1"/>
</dbReference>
<organism evidence="13 14">
    <name type="scientific">Candidatus Daviesbacteria bacterium RIFCSPHIGHO2_01_FULL_40_11</name>
    <dbReference type="NCBI Taxonomy" id="1797762"/>
    <lineage>
        <taxon>Bacteria</taxon>
        <taxon>Candidatus Daviesiibacteriota</taxon>
    </lineage>
</organism>
<dbReference type="PANTHER" id="PTHR42837:SF2">
    <property type="entry name" value="MEMBRANE METALLOPROTEASE ARASP2, CHLOROPLASTIC-RELATED"/>
    <property type="match status" value="1"/>
</dbReference>
<keyword evidence="4" id="KW-0645">Protease</keyword>
<dbReference type="Pfam" id="PF02163">
    <property type="entry name" value="Peptidase_M50"/>
    <property type="match status" value="1"/>
</dbReference>
<evidence type="ECO:0000256" key="2">
    <source>
        <dbReference type="ARBA" id="ARBA00004141"/>
    </source>
</evidence>
<dbReference type="SUPFAM" id="SSF50156">
    <property type="entry name" value="PDZ domain-like"/>
    <property type="match status" value="1"/>
</dbReference>
<reference evidence="13 14" key="1">
    <citation type="journal article" date="2016" name="Nat. Commun.">
        <title>Thousands of microbial genomes shed light on interconnected biogeochemical processes in an aquifer system.</title>
        <authorList>
            <person name="Anantharaman K."/>
            <person name="Brown C.T."/>
            <person name="Hug L.A."/>
            <person name="Sharon I."/>
            <person name="Castelle C.J."/>
            <person name="Probst A.J."/>
            <person name="Thomas B.C."/>
            <person name="Singh A."/>
            <person name="Wilkins M.J."/>
            <person name="Karaoz U."/>
            <person name="Brodie E.L."/>
            <person name="Williams K.H."/>
            <person name="Hubbard S.S."/>
            <person name="Banfield J.F."/>
        </authorList>
    </citation>
    <scope>NUCLEOTIDE SEQUENCE [LARGE SCALE GENOMIC DNA]</scope>
</reference>
<dbReference type="InterPro" id="IPR036034">
    <property type="entry name" value="PDZ_sf"/>
</dbReference>
<keyword evidence="7" id="KW-0862">Zinc</keyword>
<comment type="cofactor">
    <cofactor evidence="1">
        <name>Zn(2+)</name>
        <dbReference type="ChEBI" id="CHEBI:29105"/>
    </cofactor>
</comment>
<feature type="domain" description="PDZ" evidence="12">
    <location>
        <begin position="135"/>
        <end position="190"/>
    </location>
</feature>
<keyword evidence="8 11" id="KW-1133">Transmembrane helix</keyword>
<comment type="subcellular location">
    <subcellularLocation>
        <location evidence="2">Membrane</location>
        <topology evidence="2">Multi-pass membrane protein</topology>
    </subcellularLocation>
</comment>
<dbReference type="EMBL" id="MFCP01000040">
    <property type="protein sequence ID" value="OGE27346.1"/>
    <property type="molecule type" value="Genomic_DNA"/>
</dbReference>
<keyword evidence="9" id="KW-0482">Metalloprotease</keyword>
<dbReference type="InterPro" id="IPR001478">
    <property type="entry name" value="PDZ"/>
</dbReference>
<protein>
    <recommendedName>
        <fullName evidence="12">PDZ domain-containing protein</fullName>
    </recommendedName>
</protein>
<feature type="transmembrane region" description="Helical" evidence="11">
    <location>
        <begin position="339"/>
        <end position="357"/>
    </location>
</feature>
<keyword evidence="5 11" id="KW-0812">Transmembrane</keyword>
<keyword evidence="6" id="KW-0378">Hydrolase</keyword>
<dbReference type="Proteomes" id="UP000177555">
    <property type="component" value="Unassembled WGS sequence"/>
</dbReference>
<comment type="caution">
    <text evidence="13">The sequence shown here is derived from an EMBL/GenBank/DDBJ whole genome shotgun (WGS) entry which is preliminary data.</text>
</comment>
<dbReference type="CDD" id="cd06163">
    <property type="entry name" value="S2P-M50_PDZ_RseP-like"/>
    <property type="match status" value="1"/>
</dbReference>
<proteinExistence type="inferred from homology"/>
<dbReference type="AlphaFoldDB" id="A0A1F5JFD7"/>
<dbReference type="InterPro" id="IPR041489">
    <property type="entry name" value="PDZ_6"/>
</dbReference>
<evidence type="ECO:0000256" key="5">
    <source>
        <dbReference type="ARBA" id="ARBA00022692"/>
    </source>
</evidence>
<dbReference type="InterPro" id="IPR008915">
    <property type="entry name" value="Peptidase_M50"/>
</dbReference>
<dbReference type="Pfam" id="PF17820">
    <property type="entry name" value="PDZ_6"/>
    <property type="match status" value="1"/>
</dbReference>
<evidence type="ECO:0000256" key="8">
    <source>
        <dbReference type="ARBA" id="ARBA00022989"/>
    </source>
</evidence>
<dbReference type="GO" id="GO:0004222">
    <property type="term" value="F:metalloendopeptidase activity"/>
    <property type="evidence" value="ECO:0007669"/>
    <property type="project" value="InterPro"/>
</dbReference>
<evidence type="ECO:0000313" key="13">
    <source>
        <dbReference type="EMBL" id="OGE27346.1"/>
    </source>
</evidence>
<feature type="transmembrane region" description="Helical" evidence="11">
    <location>
        <begin position="97"/>
        <end position="120"/>
    </location>
</feature>
<gene>
    <name evidence="13" type="ORF">A2867_00530</name>
</gene>